<accession>A0A1I2UV45</accession>
<dbReference type="Pfam" id="PF12833">
    <property type="entry name" value="HTH_18"/>
    <property type="match status" value="1"/>
</dbReference>
<dbReference type="InterPro" id="IPR009057">
    <property type="entry name" value="Homeodomain-like_sf"/>
</dbReference>
<dbReference type="InterPro" id="IPR014710">
    <property type="entry name" value="RmlC-like_jellyroll"/>
</dbReference>
<dbReference type="SMART" id="SM00342">
    <property type="entry name" value="HTH_ARAC"/>
    <property type="match status" value="1"/>
</dbReference>
<evidence type="ECO:0000313" key="6">
    <source>
        <dbReference type="Proteomes" id="UP000199666"/>
    </source>
</evidence>
<evidence type="ECO:0000259" key="4">
    <source>
        <dbReference type="PROSITE" id="PS01124"/>
    </source>
</evidence>
<evidence type="ECO:0000256" key="2">
    <source>
        <dbReference type="ARBA" id="ARBA00023125"/>
    </source>
</evidence>
<dbReference type="AlphaFoldDB" id="A0A1I2UV45"/>
<reference evidence="5 6" key="1">
    <citation type="submission" date="2016-10" db="EMBL/GenBank/DDBJ databases">
        <authorList>
            <person name="de Groot N.N."/>
        </authorList>
    </citation>
    <scope>NUCLEOTIDE SEQUENCE [LARGE SCALE GENOMIC DNA]</scope>
    <source>
        <strain evidence="5 6">DSM 18684</strain>
    </source>
</reference>
<keyword evidence="3" id="KW-0804">Transcription</keyword>
<dbReference type="PANTHER" id="PTHR43280">
    <property type="entry name" value="ARAC-FAMILY TRANSCRIPTIONAL REGULATOR"/>
    <property type="match status" value="1"/>
</dbReference>
<protein>
    <submittedName>
        <fullName evidence="5">AraC-type DNA-binding protein</fullName>
    </submittedName>
</protein>
<keyword evidence="6" id="KW-1185">Reference proteome</keyword>
<dbReference type="STRING" id="414048.SAMN04489864_102360"/>
<dbReference type="Gene3D" id="2.60.120.10">
    <property type="entry name" value="Jelly Rolls"/>
    <property type="match status" value="1"/>
</dbReference>
<organism evidence="5 6">
    <name type="scientific">Pedobacter insulae</name>
    <dbReference type="NCBI Taxonomy" id="414048"/>
    <lineage>
        <taxon>Bacteria</taxon>
        <taxon>Pseudomonadati</taxon>
        <taxon>Bacteroidota</taxon>
        <taxon>Sphingobacteriia</taxon>
        <taxon>Sphingobacteriales</taxon>
        <taxon>Sphingobacteriaceae</taxon>
        <taxon>Pedobacter</taxon>
    </lineage>
</organism>
<dbReference type="SUPFAM" id="SSF51182">
    <property type="entry name" value="RmlC-like cupins"/>
    <property type="match status" value="1"/>
</dbReference>
<dbReference type="GO" id="GO:0043565">
    <property type="term" value="F:sequence-specific DNA binding"/>
    <property type="evidence" value="ECO:0007669"/>
    <property type="project" value="InterPro"/>
</dbReference>
<evidence type="ECO:0000256" key="1">
    <source>
        <dbReference type="ARBA" id="ARBA00023015"/>
    </source>
</evidence>
<dbReference type="Gene3D" id="1.10.10.60">
    <property type="entry name" value="Homeodomain-like"/>
    <property type="match status" value="2"/>
</dbReference>
<dbReference type="InterPro" id="IPR018060">
    <property type="entry name" value="HTH_AraC"/>
</dbReference>
<dbReference type="RefSeq" id="WP_090992399.1">
    <property type="nucleotide sequence ID" value="NZ_FOPP01000002.1"/>
</dbReference>
<dbReference type="InterPro" id="IPR011051">
    <property type="entry name" value="RmlC_Cupin_sf"/>
</dbReference>
<dbReference type="Proteomes" id="UP000199666">
    <property type="component" value="Unassembled WGS sequence"/>
</dbReference>
<dbReference type="OrthoDB" id="9787988at2"/>
<sequence length="292" mass="33645">MKPQLLKVSTGPTQSFNVRRDLVPYMNNKWHYHPEVELIHFKKGYGTQFIGDSIKGFRSGDVILIGAHLPHYWRFDDSYFEEGAKVSADLSVAHFNENFWGDQFLNLPENKAIKTLLENSKRGLQINGKVKIKVADLLAQMITAEGTLRIMLLLEALTLIANCNKTVKLSSIGFKQDYAESENIRINAIYDYTLNNFRRKIHLEEIASVAVISPNSFCRYFKSKTRKTYSKFLMEIKVGHACKLLIENKLNIKQLCYESGFNNLASFHKYFKITTGKSPLNYQKEYISHLDN</sequence>
<dbReference type="EMBL" id="FOPP01000002">
    <property type="protein sequence ID" value="SFG80813.1"/>
    <property type="molecule type" value="Genomic_DNA"/>
</dbReference>
<keyword evidence="2 5" id="KW-0238">DNA-binding</keyword>
<proteinExistence type="predicted"/>
<dbReference type="GO" id="GO:0003700">
    <property type="term" value="F:DNA-binding transcription factor activity"/>
    <property type="evidence" value="ECO:0007669"/>
    <property type="project" value="InterPro"/>
</dbReference>
<dbReference type="SUPFAM" id="SSF46689">
    <property type="entry name" value="Homeodomain-like"/>
    <property type="match status" value="2"/>
</dbReference>
<evidence type="ECO:0000256" key="3">
    <source>
        <dbReference type="ARBA" id="ARBA00023163"/>
    </source>
</evidence>
<gene>
    <name evidence="5" type="ORF">SAMN04489864_102360</name>
</gene>
<keyword evidence="1" id="KW-0805">Transcription regulation</keyword>
<name>A0A1I2UV45_9SPHI</name>
<feature type="domain" description="HTH araC/xylS-type" evidence="4">
    <location>
        <begin position="187"/>
        <end position="285"/>
    </location>
</feature>
<dbReference type="PANTHER" id="PTHR43280:SF34">
    <property type="entry name" value="ARAC-FAMILY TRANSCRIPTIONAL REGULATOR"/>
    <property type="match status" value="1"/>
</dbReference>
<evidence type="ECO:0000313" key="5">
    <source>
        <dbReference type="EMBL" id="SFG80813.1"/>
    </source>
</evidence>
<dbReference type="PROSITE" id="PS01124">
    <property type="entry name" value="HTH_ARAC_FAMILY_2"/>
    <property type="match status" value="1"/>
</dbReference>